<dbReference type="Proteomes" id="UP000286045">
    <property type="component" value="Unassembled WGS sequence"/>
</dbReference>
<accession>A0A439DJ42</accession>
<organism evidence="1 2">
    <name type="scientific">Xylaria grammica</name>
    <dbReference type="NCBI Taxonomy" id="363999"/>
    <lineage>
        <taxon>Eukaryota</taxon>
        <taxon>Fungi</taxon>
        <taxon>Dikarya</taxon>
        <taxon>Ascomycota</taxon>
        <taxon>Pezizomycotina</taxon>
        <taxon>Sordariomycetes</taxon>
        <taxon>Xylariomycetidae</taxon>
        <taxon>Xylariales</taxon>
        <taxon>Xylariaceae</taxon>
        <taxon>Xylaria</taxon>
    </lineage>
</organism>
<evidence type="ECO:0000313" key="1">
    <source>
        <dbReference type="EMBL" id="RWA14430.1"/>
    </source>
</evidence>
<comment type="caution">
    <text evidence="1">The sequence shown here is derived from an EMBL/GenBank/DDBJ whole genome shotgun (WGS) entry which is preliminary data.</text>
</comment>
<gene>
    <name evidence="1" type="ORF">EKO27_g636</name>
</gene>
<evidence type="ECO:0000313" key="2">
    <source>
        <dbReference type="Proteomes" id="UP000286045"/>
    </source>
</evidence>
<dbReference type="EMBL" id="RYZI01000008">
    <property type="protein sequence ID" value="RWA14430.1"/>
    <property type="molecule type" value="Genomic_DNA"/>
</dbReference>
<sequence>MKSTGHIAGDMKWHIYRYPQKPKTLMVIGSILTQPDDLESSLNYSSGIEPLRPDQVMDQTQAVKRTIRSELSKNAGGRLKAMLPLNPFVSAGAGIEADRTRHLEATVDALGVRAVSIMPDTAKDYINRALATPRVVQYVKKGLWAKSLYLIVGTATCKNLVVGDTQSRENKVSAEVDVGIIASGVEAGVGGSKSQQASISSEMEVQEECDFAYRVREFQYSRRKGLIKSTKDWAEGAMFTNDSASTGPLTSAEAEQLLDEIPEFDYFEDDDEEIEEDDEILIT</sequence>
<dbReference type="AlphaFoldDB" id="A0A439DJ42"/>
<reference evidence="1 2" key="1">
    <citation type="submission" date="2018-12" db="EMBL/GenBank/DDBJ databases">
        <title>Draft genome sequence of Xylaria grammica IHI A82.</title>
        <authorList>
            <person name="Buettner E."/>
            <person name="Kellner H."/>
        </authorList>
    </citation>
    <scope>NUCLEOTIDE SEQUENCE [LARGE SCALE GENOMIC DNA]</scope>
    <source>
        <strain evidence="1 2">IHI A82</strain>
    </source>
</reference>
<proteinExistence type="predicted"/>
<keyword evidence="2" id="KW-1185">Reference proteome</keyword>
<protein>
    <submittedName>
        <fullName evidence="1">Uncharacterized protein</fullName>
    </submittedName>
</protein>
<name>A0A439DJ42_9PEZI</name>